<evidence type="ECO:0000313" key="5">
    <source>
        <dbReference type="Proteomes" id="UP000246036"/>
    </source>
</evidence>
<proteinExistence type="predicted"/>
<dbReference type="Gene3D" id="1.25.40.340">
    <property type="match status" value="1"/>
</dbReference>
<keyword evidence="1" id="KW-0808">Transferase</keyword>
<dbReference type="Proteomes" id="UP000246036">
    <property type="component" value="Chromosome"/>
</dbReference>
<dbReference type="GO" id="GO:0016301">
    <property type="term" value="F:kinase activity"/>
    <property type="evidence" value="ECO:0007669"/>
    <property type="project" value="UniProtKB-KW"/>
</dbReference>
<accession>A0ABM6W1N9</accession>
<evidence type="ECO:0000259" key="3">
    <source>
        <dbReference type="PROSITE" id="PS51480"/>
    </source>
</evidence>
<gene>
    <name evidence="4" type="primary">dhaL</name>
    <name evidence="4" type="ORF">DKL58_07340</name>
</gene>
<keyword evidence="2 4" id="KW-0418">Kinase</keyword>
<dbReference type="NCBIfam" id="TIGR02365">
    <property type="entry name" value="dha_L_ycgS"/>
    <property type="match status" value="1"/>
</dbReference>
<dbReference type="EMBL" id="CP029477">
    <property type="protein sequence ID" value="AWM75797.1"/>
    <property type="molecule type" value="Genomic_DNA"/>
</dbReference>
<evidence type="ECO:0000313" key="4">
    <source>
        <dbReference type="EMBL" id="AWM75797.1"/>
    </source>
</evidence>
<dbReference type="PANTHER" id="PTHR28629:SF4">
    <property type="entry name" value="TRIOKINASE_FMN CYCLASE"/>
    <property type="match status" value="1"/>
</dbReference>
<dbReference type="Pfam" id="PF02734">
    <property type="entry name" value="Dak2"/>
    <property type="match status" value="1"/>
</dbReference>
<dbReference type="PANTHER" id="PTHR28629">
    <property type="entry name" value="TRIOKINASE/FMN CYCLASE"/>
    <property type="match status" value="1"/>
</dbReference>
<evidence type="ECO:0000256" key="1">
    <source>
        <dbReference type="ARBA" id="ARBA00022679"/>
    </source>
</evidence>
<feature type="domain" description="DhaL" evidence="3">
    <location>
        <begin position="5"/>
        <end position="204"/>
    </location>
</feature>
<dbReference type="InterPro" id="IPR050861">
    <property type="entry name" value="Dihydroxyacetone_Kinase"/>
</dbReference>
<keyword evidence="5" id="KW-1185">Reference proteome</keyword>
<dbReference type="SUPFAM" id="SSF101473">
    <property type="entry name" value="DhaL-like"/>
    <property type="match status" value="1"/>
</dbReference>
<reference evidence="4 5" key="1">
    <citation type="submission" date="2018-05" db="EMBL/GenBank/DDBJ databases">
        <title>Reference genomes for bee gut microbiota database.</title>
        <authorList>
            <person name="Ellegaard K.M."/>
        </authorList>
    </citation>
    <scope>NUCLEOTIDE SEQUENCE [LARGE SCALE GENOMIC DNA]</scope>
    <source>
        <strain evidence="4 5">ESL0186</strain>
    </source>
</reference>
<dbReference type="PROSITE" id="PS51480">
    <property type="entry name" value="DHAL"/>
    <property type="match status" value="1"/>
</dbReference>
<organism evidence="4 5">
    <name type="scientific">Lactobacillus kullabergensis</name>
    <dbReference type="NCBI Taxonomy" id="1218493"/>
    <lineage>
        <taxon>Bacteria</taxon>
        <taxon>Bacillati</taxon>
        <taxon>Bacillota</taxon>
        <taxon>Bacilli</taxon>
        <taxon>Lactobacillales</taxon>
        <taxon>Lactobacillaceae</taxon>
        <taxon>Lactobacillus</taxon>
    </lineage>
</organism>
<dbReference type="RefSeq" id="WP_109586630.1">
    <property type="nucleotide sequence ID" value="NZ_CP029477.1"/>
</dbReference>
<sequence>MIKNSQAISVPKSIIESICKNRDYLSELDSLGDGDHGINMSKGMDLAQKLINDEHINDMTGGFQAIKTALMDHIGGSMGPLYGMFFRGFIKATADKEEINGDTVNEMLHKALNNVESITTAKLGDKSLLDTLIPAVKGFDQEWQIHKNLISSLQNMQKESQKGFESTRNLKANIGRAERLGDKTVGHLDAGAASCNLILQAFAESIISLERGI</sequence>
<dbReference type="InterPro" id="IPR012737">
    <property type="entry name" value="DhaK_L_YcgS"/>
</dbReference>
<evidence type="ECO:0000256" key="2">
    <source>
        <dbReference type="ARBA" id="ARBA00022777"/>
    </source>
</evidence>
<dbReference type="SMART" id="SM01120">
    <property type="entry name" value="Dak2"/>
    <property type="match status" value="1"/>
</dbReference>
<name>A0ABM6W1N9_9LACO</name>
<dbReference type="InterPro" id="IPR004007">
    <property type="entry name" value="DhaL_dom"/>
</dbReference>
<dbReference type="InterPro" id="IPR036117">
    <property type="entry name" value="DhaL_dom_sf"/>
</dbReference>
<protein>
    <submittedName>
        <fullName evidence="4">Dihydroxyacetone kinase subunit L</fullName>
    </submittedName>
</protein>